<dbReference type="AlphaFoldDB" id="A0A2N5M5F5"/>
<sequence length="181" mass="21591">MKRKNADRETWDRLLKSQFQSNRSNDYNGMWTRIDIFKIREPLFVTYNNVTQCIVQEGYSWIQLFPKGELYTVTAVVNEKGQIIQWYMDVCWQHGINENGIPWYDDLYLDLVILPTGEYFILDEDELQEALDSELINQEQFDSAYRTLFKLIEMHKSGSFPLLEISENYKMKASEKVNLYK</sequence>
<gene>
    <name evidence="2" type="ORF">CUU66_11850</name>
</gene>
<dbReference type="PANTHER" id="PTHR41271:SF1">
    <property type="entry name" value="DUF402 DOMAIN-CONTAINING PROTEIN"/>
    <property type="match status" value="1"/>
</dbReference>
<dbReference type="InterPro" id="IPR007295">
    <property type="entry name" value="DUF402"/>
</dbReference>
<dbReference type="OrthoDB" id="2002222at2"/>
<reference evidence="2 3" key="1">
    <citation type="submission" date="2017-11" db="EMBL/GenBank/DDBJ databases">
        <title>Comparitive Functional Genomics of Dry Heat Resistant strains isolated from the Viking Spacecraft.</title>
        <authorList>
            <person name="Seuylemezian A."/>
            <person name="Cooper K."/>
            <person name="Vaishampayan P."/>
        </authorList>
    </citation>
    <scope>NUCLEOTIDE SEQUENCE [LARGE SCALE GENOMIC DNA]</scope>
    <source>
        <strain evidence="2 3">V1-29</strain>
    </source>
</reference>
<dbReference type="InterPro" id="IPR035930">
    <property type="entry name" value="FomD-like_sf"/>
</dbReference>
<evidence type="ECO:0000313" key="3">
    <source>
        <dbReference type="Proteomes" id="UP000234748"/>
    </source>
</evidence>
<evidence type="ECO:0000313" key="2">
    <source>
        <dbReference type="EMBL" id="PLT29596.1"/>
    </source>
</evidence>
<protein>
    <submittedName>
        <fullName evidence="2">DUF402 domain-containing protein</fullName>
    </submittedName>
</protein>
<evidence type="ECO:0000259" key="1">
    <source>
        <dbReference type="Pfam" id="PF04167"/>
    </source>
</evidence>
<comment type="caution">
    <text evidence="2">The sequence shown here is derived from an EMBL/GenBank/DDBJ whole genome shotgun (WGS) entry which is preliminary data.</text>
</comment>
<dbReference type="RefSeq" id="WP_101642385.1">
    <property type="nucleotide sequence ID" value="NZ_PGUY01000037.1"/>
</dbReference>
<accession>A0A2N5M5F5</accession>
<dbReference type="PANTHER" id="PTHR41271">
    <property type="entry name" value="DUF402 DOMAIN-CONTAINING PROTEIN"/>
    <property type="match status" value="1"/>
</dbReference>
<organism evidence="2 3">
    <name type="scientific">Peribacillus deserti</name>
    <dbReference type="NCBI Taxonomy" id="673318"/>
    <lineage>
        <taxon>Bacteria</taxon>
        <taxon>Bacillati</taxon>
        <taxon>Bacillota</taxon>
        <taxon>Bacilli</taxon>
        <taxon>Bacillales</taxon>
        <taxon>Bacillaceae</taxon>
        <taxon>Peribacillus</taxon>
    </lineage>
</organism>
<proteinExistence type="predicted"/>
<dbReference type="EMBL" id="PGUY01000037">
    <property type="protein sequence ID" value="PLT29596.1"/>
    <property type="molecule type" value="Genomic_DNA"/>
</dbReference>
<dbReference type="Gene3D" id="2.40.380.10">
    <property type="entry name" value="FomD-like"/>
    <property type="match status" value="1"/>
</dbReference>
<feature type="domain" description="DUF402" evidence="1">
    <location>
        <begin position="60"/>
        <end position="159"/>
    </location>
</feature>
<dbReference type="Pfam" id="PF04167">
    <property type="entry name" value="DUF402"/>
    <property type="match status" value="1"/>
</dbReference>
<keyword evidence="3" id="KW-1185">Reference proteome</keyword>
<dbReference type="Proteomes" id="UP000234748">
    <property type="component" value="Unassembled WGS sequence"/>
</dbReference>
<name>A0A2N5M5F5_9BACI</name>
<dbReference type="SUPFAM" id="SSF159234">
    <property type="entry name" value="FomD-like"/>
    <property type="match status" value="1"/>
</dbReference>